<protein>
    <submittedName>
        <fullName evidence="2">Uncharacterized protein</fullName>
    </submittedName>
</protein>
<sequence length="305" mass="34728">MSASTALRTWAEKNHISSESFFVQLDNIGAYEPNHLLDLSDEDLRSFETILKKLEYVSAHRLRKILSLCGILSVTLGKRRNKYLQSIQGPDSRWVVDCSMCSKKWHACHFNCGHIQKIGSMGSSEIIRHEQGRYNKWQQKISPPCHKNPQRESILNDYQQKKEDSTKETTKNKSKNKDDLQSGKLSQESTPVEKMPSLSFGMYRSRSVEADDEGFKNMIDQMAFDTADFDCEEEARICPKSLETVEAEEPMPKKAKVEANSNDSFDAIGLDPNYEMDELCDEVVSKCILEKCKNMGGKVGKFFAV</sequence>
<reference evidence="2 3" key="1">
    <citation type="journal article" date="2021" name="Sci. Rep.">
        <title>The genome of the diatom Chaetoceros tenuissimus carries an ancient integrated fragment of an extant virus.</title>
        <authorList>
            <person name="Hongo Y."/>
            <person name="Kimura K."/>
            <person name="Takaki Y."/>
            <person name="Yoshida Y."/>
            <person name="Baba S."/>
            <person name="Kobayashi G."/>
            <person name="Nagasaki K."/>
            <person name="Hano T."/>
            <person name="Tomaru Y."/>
        </authorList>
    </citation>
    <scope>NUCLEOTIDE SEQUENCE [LARGE SCALE GENOMIC DNA]</scope>
    <source>
        <strain evidence="2 3">NIES-3715</strain>
    </source>
</reference>
<dbReference type="EMBL" id="BLLK01000022">
    <property type="protein sequence ID" value="GFH45764.1"/>
    <property type="molecule type" value="Genomic_DNA"/>
</dbReference>
<gene>
    <name evidence="2" type="ORF">CTEN210_02238</name>
</gene>
<evidence type="ECO:0000313" key="3">
    <source>
        <dbReference type="Proteomes" id="UP001054902"/>
    </source>
</evidence>
<evidence type="ECO:0000256" key="1">
    <source>
        <dbReference type="SAM" id="MobiDB-lite"/>
    </source>
</evidence>
<keyword evidence="3" id="KW-1185">Reference proteome</keyword>
<proteinExistence type="predicted"/>
<feature type="compositionally biased region" description="Basic and acidic residues" evidence="1">
    <location>
        <begin position="159"/>
        <end position="181"/>
    </location>
</feature>
<evidence type="ECO:0000313" key="2">
    <source>
        <dbReference type="EMBL" id="GFH45764.1"/>
    </source>
</evidence>
<accession>A0AAD3CJ69</accession>
<dbReference type="Proteomes" id="UP001054902">
    <property type="component" value="Unassembled WGS sequence"/>
</dbReference>
<name>A0AAD3CJ69_9STRA</name>
<organism evidence="2 3">
    <name type="scientific">Chaetoceros tenuissimus</name>
    <dbReference type="NCBI Taxonomy" id="426638"/>
    <lineage>
        <taxon>Eukaryota</taxon>
        <taxon>Sar</taxon>
        <taxon>Stramenopiles</taxon>
        <taxon>Ochrophyta</taxon>
        <taxon>Bacillariophyta</taxon>
        <taxon>Coscinodiscophyceae</taxon>
        <taxon>Chaetocerotophycidae</taxon>
        <taxon>Chaetocerotales</taxon>
        <taxon>Chaetocerotaceae</taxon>
        <taxon>Chaetoceros</taxon>
    </lineage>
</organism>
<feature type="region of interest" description="Disordered" evidence="1">
    <location>
        <begin position="139"/>
        <end position="196"/>
    </location>
</feature>
<dbReference type="AlphaFoldDB" id="A0AAD3CJ69"/>
<comment type="caution">
    <text evidence="2">The sequence shown here is derived from an EMBL/GenBank/DDBJ whole genome shotgun (WGS) entry which is preliminary data.</text>
</comment>